<reference evidence="2" key="1">
    <citation type="submission" date="2017-02" db="UniProtKB">
        <authorList>
            <consortium name="WormBaseParasite"/>
        </authorList>
    </citation>
    <scope>IDENTIFICATION</scope>
</reference>
<proteinExistence type="predicted"/>
<dbReference type="AlphaFoldDB" id="A0A0M3IGP0"/>
<name>A0A0M3IGP0_ASCLU</name>
<sequence length="149" mass="17605">MPYLVYIKSSEFLDKISDRFILCHMSVAQFPIYDFSVSVIVREIYDASLWILRIVLFDTIVSFIPECCNSFLVQWRTVACILNDRRRLNCMCCVLQFCNRDDVCQFRLLYEMLFVLKQLSDIFEVAIFCRCLSYSLLLHIYAVVFLSGK</sequence>
<keyword evidence="1" id="KW-1185">Reference proteome</keyword>
<organism evidence="1 2">
    <name type="scientific">Ascaris lumbricoides</name>
    <name type="common">Giant roundworm</name>
    <dbReference type="NCBI Taxonomy" id="6252"/>
    <lineage>
        <taxon>Eukaryota</taxon>
        <taxon>Metazoa</taxon>
        <taxon>Ecdysozoa</taxon>
        <taxon>Nematoda</taxon>
        <taxon>Chromadorea</taxon>
        <taxon>Rhabditida</taxon>
        <taxon>Spirurina</taxon>
        <taxon>Ascaridomorpha</taxon>
        <taxon>Ascaridoidea</taxon>
        <taxon>Ascarididae</taxon>
        <taxon>Ascaris</taxon>
    </lineage>
</organism>
<dbReference type="WBParaSite" id="ALUE_0001749501-mRNA-1">
    <property type="protein sequence ID" value="ALUE_0001749501-mRNA-1"/>
    <property type="gene ID" value="ALUE_0001749501"/>
</dbReference>
<protein>
    <submittedName>
        <fullName evidence="2">Ovule protein</fullName>
    </submittedName>
</protein>
<evidence type="ECO:0000313" key="1">
    <source>
        <dbReference type="Proteomes" id="UP000036681"/>
    </source>
</evidence>
<dbReference type="Proteomes" id="UP000036681">
    <property type="component" value="Unplaced"/>
</dbReference>
<accession>A0A0M3IGP0</accession>
<evidence type="ECO:0000313" key="2">
    <source>
        <dbReference type="WBParaSite" id="ALUE_0001749501-mRNA-1"/>
    </source>
</evidence>